<dbReference type="EMBL" id="ML732165">
    <property type="protein sequence ID" value="KAB8077785.1"/>
    <property type="molecule type" value="Genomic_DNA"/>
</dbReference>
<proteinExistence type="predicted"/>
<reference evidence="2 3" key="1">
    <citation type="submission" date="2019-04" db="EMBL/GenBank/DDBJ databases">
        <title>Friends and foes A comparative genomics study of 23 Aspergillus species from section Flavi.</title>
        <authorList>
            <consortium name="DOE Joint Genome Institute"/>
            <person name="Kjaerbolling I."/>
            <person name="Vesth T."/>
            <person name="Frisvad J.C."/>
            <person name="Nybo J.L."/>
            <person name="Theobald S."/>
            <person name="Kildgaard S."/>
            <person name="Isbrandt T."/>
            <person name="Kuo A."/>
            <person name="Sato A."/>
            <person name="Lyhne E.K."/>
            <person name="Kogle M.E."/>
            <person name="Wiebenga A."/>
            <person name="Kun R.S."/>
            <person name="Lubbers R.J."/>
            <person name="Makela M.R."/>
            <person name="Barry K."/>
            <person name="Chovatia M."/>
            <person name="Clum A."/>
            <person name="Daum C."/>
            <person name="Haridas S."/>
            <person name="He G."/>
            <person name="LaButti K."/>
            <person name="Lipzen A."/>
            <person name="Mondo S."/>
            <person name="Riley R."/>
            <person name="Salamov A."/>
            <person name="Simmons B.A."/>
            <person name="Magnuson J.K."/>
            <person name="Henrissat B."/>
            <person name="Mortensen U.H."/>
            <person name="Larsen T.O."/>
            <person name="Devries R.P."/>
            <person name="Grigoriev I.V."/>
            <person name="Machida M."/>
            <person name="Baker S.E."/>
            <person name="Andersen M.R."/>
        </authorList>
    </citation>
    <scope>NUCLEOTIDE SEQUENCE [LARGE SCALE GENOMIC DNA]</scope>
    <source>
        <strain evidence="2 3">CBS 151.66</strain>
    </source>
</reference>
<gene>
    <name evidence="2" type="ORF">BDV29DRAFT_41522</name>
</gene>
<evidence type="ECO:0008006" key="4">
    <source>
        <dbReference type="Google" id="ProtNLM"/>
    </source>
</evidence>
<organism evidence="2 3">
    <name type="scientific">Aspergillus leporis</name>
    <dbReference type="NCBI Taxonomy" id="41062"/>
    <lineage>
        <taxon>Eukaryota</taxon>
        <taxon>Fungi</taxon>
        <taxon>Dikarya</taxon>
        <taxon>Ascomycota</taxon>
        <taxon>Pezizomycotina</taxon>
        <taxon>Eurotiomycetes</taxon>
        <taxon>Eurotiomycetidae</taxon>
        <taxon>Eurotiales</taxon>
        <taxon>Aspergillaceae</taxon>
        <taxon>Aspergillus</taxon>
        <taxon>Aspergillus subgen. Circumdati</taxon>
    </lineage>
</organism>
<protein>
    <recommendedName>
        <fullName evidence="4">Secreted protein</fullName>
    </recommendedName>
</protein>
<evidence type="ECO:0000313" key="2">
    <source>
        <dbReference type="EMBL" id="KAB8077785.1"/>
    </source>
</evidence>
<feature type="chain" id="PRO_5024972801" description="Secreted protein" evidence="1">
    <location>
        <begin position="17"/>
        <end position="102"/>
    </location>
</feature>
<keyword evidence="3" id="KW-1185">Reference proteome</keyword>
<sequence length="102" mass="11307">MFFISVLILFIRAALSSFSLAWVVRDLRLPRASQASSSRMASRLRARKGTCTLSNGEPILRANKALRAIFAVSPCEPQRNWIGIGIASSCKKVIADNQDFEH</sequence>
<feature type="signal peptide" evidence="1">
    <location>
        <begin position="1"/>
        <end position="16"/>
    </location>
</feature>
<dbReference type="AlphaFoldDB" id="A0A5N5XC97"/>
<name>A0A5N5XC97_9EURO</name>
<evidence type="ECO:0000313" key="3">
    <source>
        <dbReference type="Proteomes" id="UP000326565"/>
    </source>
</evidence>
<keyword evidence="1" id="KW-0732">Signal</keyword>
<dbReference type="Proteomes" id="UP000326565">
    <property type="component" value="Unassembled WGS sequence"/>
</dbReference>
<accession>A0A5N5XC97</accession>
<evidence type="ECO:0000256" key="1">
    <source>
        <dbReference type="SAM" id="SignalP"/>
    </source>
</evidence>